<evidence type="ECO:0000259" key="1">
    <source>
        <dbReference type="Pfam" id="PF04073"/>
    </source>
</evidence>
<sequence length="186" mass="18801">MTTPKIGRLATEPALSRPDLLAGPVKSALEGAGSLAESVFVAPIDASLADTASFCAAYEVSLAESANCVVVAGKREGVEYVAACMVLATTRADVNGVVRKLLGVRKASFLPMDAAVAATGMEYGGITPLGLPADWPILVDPAVAALPFAVVGSGVRGSKLTLPGSVLASWPGAQVVEGLGRPVQQD</sequence>
<dbReference type="Gene3D" id="3.90.960.10">
    <property type="entry name" value="YbaK/aminoacyl-tRNA synthetase-associated domain"/>
    <property type="match status" value="1"/>
</dbReference>
<evidence type="ECO:0000313" key="3">
    <source>
        <dbReference type="Proteomes" id="UP000542813"/>
    </source>
</evidence>
<evidence type="ECO:0000313" key="2">
    <source>
        <dbReference type="EMBL" id="MBB5790737.1"/>
    </source>
</evidence>
<accession>A0A7W9LP17</accession>
<comment type="caution">
    <text evidence="2">The sequence shown here is derived from an EMBL/GenBank/DDBJ whole genome shotgun (WGS) entry which is preliminary data.</text>
</comment>
<dbReference type="Pfam" id="PF04073">
    <property type="entry name" value="tRNA_edit"/>
    <property type="match status" value="1"/>
</dbReference>
<dbReference type="GO" id="GO:0002161">
    <property type="term" value="F:aminoacyl-tRNA deacylase activity"/>
    <property type="evidence" value="ECO:0007669"/>
    <property type="project" value="InterPro"/>
</dbReference>
<keyword evidence="3" id="KW-1185">Reference proteome</keyword>
<dbReference type="InterPro" id="IPR007214">
    <property type="entry name" value="YbaK/aa-tRNA-synth-assoc-dom"/>
</dbReference>
<dbReference type="AlphaFoldDB" id="A0A7W9LP17"/>
<proteinExistence type="predicted"/>
<dbReference type="EMBL" id="JACHMM010000001">
    <property type="protein sequence ID" value="MBB5790737.1"/>
    <property type="molecule type" value="Genomic_DNA"/>
</dbReference>
<dbReference type="InterPro" id="IPR036754">
    <property type="entry name" value="YbaK/aa-tRNA-synt-asso_dom_sf"/>
</dbReference>
<feature type="domain" description="YbaK/aminoacyl-tRNA synthetase-associated" evidence="1">
    <location>
        <begin position="49"/>
        <end position="164"/>
    </location>
</feature>
<organism evidence="2 3">
    <name type="scientific">Jiangella mangrovi</name>
    <dbReference type="NCBI Taxonomy" id="1524084"/>
    <lineage>
        <taxon>Bacteria</taxon>
        <taxon>Bacillati</taxon>
        <taxon>Actinomycetota</taxon>
        <taxon>Actinomycetes</taxon>
        <taxon>Jiangellales</taxon>
        <taxon>Jiangellaceae</taxon>
        <taxon>Jiangella</taxon>
    </lineage>
</organism>
<dbReference type="SUPFAM" id="SSF55826">
    <property type="entry name" value="YbaK/ProRS associated domain"/>
    <property type="match status" value="1"/>
</dbReference>
<gene>
    <name evidence="2" type="ORF">HD601_005312</name>
</gene>
<name>A0A7W9LP17_9ACTN</name>
<dbReference type="Proteomes" id="UP000542813">
    <property type="component" value="Unassembled WGS sequence"/>
</dbReference>
<protein>
    <submittedName>
        <fullName evidence="2">Prolyl-tRNA editing enzyme YbaK/EbsC (Cys-tRNA(Pro) deacylase)</fullName>
    </submittedName>
</protein>
<reference evidence="2 3" key="1">
    <citation type="submission" date="2020-08" db="EMBL/GenBank/DDBJ databases">
        <title>Sequencing the genomes of 1000 actinobacteria strains.</title>
        <authorList>
            <person name="Klenk H.-P."/>
        </authorList>
    </citation>
    <scope>NUCLEOTIDE SEQUENCE [LARGE SCALE GENOMIC DNA]</scope>
    <source>
        <strain evidence="2 3">DSM 102122</strain>
    </source>
</reference>
<dbReference type="CDD" id="cd04939">
    <property type="entry name" value="PA2301"/>
    <property type="match status" value="1"/>
</dbReference>